<proteinExistence type="predicted"/>
<dbReference type="Proteomes" id="UP001180453">
    <property type="component" value="Unassembled WGS sequence"/>
</dbReference>
<keyword evidence="2" id="KW-1185">Reference proteome</keyword>
<comment type="caution">
    <text evidence="1">The sequence shown here is derived from an EMBL/GenBank/DDBJ whole genome shotgun (WGS) entry which is preliminary data.</text>
</comment>
<reference evidence="1 2" key="1">
    <citation type="submission" date="2023-07" db="EMBL/GenBank/DDBJ databases">
        <title>Sorghum-associated microbial communities from plants grown in Nebraska, USA.</title>
        <authorList>
            <person name="Schachtman D."/>
        </authorList>
    </citation>
    <scope>NUCLEOTIDE SEQUENCE [LARGE SCALE GENOMIC DNA]</scope>
    <source>
        <strain evidence="1 2">BE314</strain>
    </source>
</reference>
<evidence type="ECO:0000313" key="1">
    <source>
        <dbReference type="EMBL" id="MDR7271944.1"/>
    </source>
</evidence>
<name>A0ABU1YSV8_ROSSA</name>
<gene>
    <name evidence="1" type="ORF">J2X20_004618</name>
</gene>
<protein>
    <submittedName>
        <fullName evidence="1">Uncharacterized protein</fullName>
    </submittedName>
</protein>
<dbReference type="EMBL" id="JAVDXU010000004">
    <property type="protein sequence ID" value="MDR7271944.1"/>
    <property type="molecule type" value="Genomic_DNA"/>
</dbReference>
<evidence type="ECO:0000313" key="2">
    <source>
        <dbReference type="Proteomes" id="UP001180453"/>
    </source>
</evidence>
<accession>A0ABU1YSV8</accession>
<dbReference type="RefSeq" id="WP_310270121.1">
    <property type="nucleotide sequence ID" value="NZ_JAVDXU010000004.1"/>
</dbReference>
<sequence>MRPTMAVLPVGKTLEQEKPVLLVENKLAAGKHRFTLVVVNDKGVESEPVSLDVSVGPGLIVPRRPVTPIDRGLIP</sequence>
<organism evidence="1 2">
    <name type="scientific">Roseateles saccharophilus</name>
    <name type="common">Pseudomonas saccharophila</name>
    <dbReference type="NCBI Taxonomy" id="304"/>
    <lineage>
        <taxon>Bacteria</taxon>
        <taxon>Pseudomonadati</taxon>
        <taxon>Pseudomonadota</taxon>
        <taxon>Betaproteobacteria</taxon>
        <taxon>Burkholderiales</taxon>
        <taxon>Sphaerotilaceae</taxon>
        <taxon>Roseateles</taxon>
    </lineage>
</organism>